<dbReference type="Proteomes" id="UP000295444">
    <property type="component" value="Unassembled WGS sequence"/>
</dbReference>
<organism evidence="4 5">
    <name type="scientific">Labedaea rhizosphaerae</name>
    <dbReference type="NCBI Taxonomy" id="598644"/>
    <lineage>
        <taxon>Bacteria</taxon>
        <taxon>Bacillati</taxon>
        <taxon>Actinomycetota</taxon>
        <taxon>Actinomycetes</taxon>
        <taxon>Pseudonocardiales</taxon>
        <taxon>Pseudonocardiaceae</taxon>
        <taxon>Labedaea</taxon>
    </lineage>
</organism>
<reference evidence="4 5" key="1">
    <citation type="submission" date="2019-03" db="EMBL/GenBank/DDBJ databases">
        <title>Genomic Encyclopedia of Type Strains, Phase IV (KMG-IV): sequencing the most valuable type-strain genomes for metagenomic binning, comparative biology and taxonomic classification.</title>
        <authorList>
            <person name="Goeker M."/>
        </authorList>
    </citation>
    <scope>NUCLEOTIDE SEQUENCE [LARGE SCALE GENOMIC DNA]</scope>
    <source>
        <strain evidence="4 5">DSM 45361</strain>
    </source>
</reference>
<evidence type="ECO:0000256" key="2">
    <source>
        <dbReference type="ARBA" id="ARBA00022801"/>
    </source>
</evidence>
<dbReference type="InterPro" id="IPR012223">
    <property type="entry name" value="TEII"/>
</dbReference>
<dbReference type="PANTHER" id="PTHR11487">
    <property type="entry name" value="THIOESTERASE"/>
    <property type="match status" value="1"/>
</dbReference>
<dbReference type="Pfam" id="PF00975">
    <property type="entry name" value="Thioesterase"/>
    <property type="match status" value="1"/>
</dbReference>
<dbReference type="Gene3D" id="3.40.50.1820">
    <property type="entry name" value="alpha/beta hydrolase"/>
    <property type="match status" value="1"/>
</dbReference>
<gene>
    <name evidence="4" type="ORF">EV186_107200</name>
</gene>
<feature type="domain" description="Thioesterase TesA-like" evidence="3">
    <location>
        <begin position="25"/>
        <end position="251"/>
    </location>
</feature>
<comment type="caution">
    <text evidence="4">The sequence shown here is derived from an EMBL/GenBank/DDBJ whole genome shotgun (WGS) entry which is preliminary data.</text>
</comment>
<dbReference type="GO" id="GO:0008610">
    <property type="term" value="P:lipid biosynthetic process"/>
    <property type="evidence" value="ECO:0007669"/>
    <property type="project" value="TreeGrafter"/>
</dbReference>
<dbReference type="EMBL" id="SNXZ01000007">
    <property type="protein sequence ID" value="TDP92965.1"/>
    <property type="molecule type" value="Genomic_DNA"/>
</dbReference>
<comment type="similarity">
    <text evidence="1">Belongs to the thioesterase family.</text>
</comment>
<name>A0A4R6S2T2_LABRH</name>
<dbReference type="RefSeq" id="WP_133853304.1">
    <property type="nucleotide sequence ID" value="NZ_SNXZ01000007.1"/>
</dbReference>
<evidence type="ECO:0000313" key="5">
    <source>
        <dbReference type="Proteomes" id="UP000295444"/>
    </source>
</evidence>
<dbReference type="PANTHER" id="PTHR11487:SF0">
    <property type="entry name" value="S-ACYL FATTY ACID SYNTHASE THIOESTERASE, MEDIUM CHAIN"/>
    <property type="match status" value="1"/>
</dbReference>
<accession>A0A4R6S2T2</accession>
<dbReference type="AlphaFoldDB" id="A0A4R6S2T2"/>
<sequence>MTRSLLRSPWFPYRQSGSAATVRLFCLPPAGGSASSYRAWRSGFPSDIEVIPVQLPGRESRLSEDPVTVAAELVELVADVVVATEGPPFALFGHSMGAMLAYELAAELTDRGTPPVHLVVSGGVPAHLDHLRPAPLDVAGMSDAHLCRYFAEYGGTDEDILADTELMALLLPLLRADLTLCESHRWTPRAPLGMPITALGGAADPGVPAELLARWSELTDASFRMRTFPGGHHYLFDDVAAVIAAVSTTLLDSGGGAP</sequence>
<proteinExistence type="inferred from homology"/>
<dbReference type="GO" id="GO:0016787">
    <property type="term" value="F:hydrolase activity"/>
    <property type="evidence" value="ECO:0007669"/>
    <property type="project" value="UniProtKB-KW"/>
</dbReference>
<dbReference type="InterPro" id="IPR020802">
    <property type="entry name" value="TesA-like"/>
</dbReference>
<evidence type="ECO:0000259" key="3">
    <source>
        <dbReference type="SMART" id="SM00824"/>
    </source>
</evidence>
<keyword evidence="5" id="KW-1185">Reference proteome</keyword>
<keyword evidence="2" id="KW-0378">Hydrolase</keyword>
<dbReference type="SMART" id="SM00824">
    <property type="entry name" value="PKS_TE"/>
    <property type="match status" value="1"/>
</dbReference>
<dbReference type="InterPro" id="IPR029058">
    <property type="entry name" value="AB_hydrolase_fold"/>
</dbReference>
<evidence type="ECO:0000313" key="4">
    <source>
        <dbReference type="EMBL" id="TDP92965.1"/>
    </source>
</evidence>
<protein>
    <submittedName>
        <fullName evidence="4">Surfactin synthase thioesterase subunit</fullName>
    </submittedName>
</protein>
<dbReference type="InterPro" id="IPR001031">
    <property type="entry name" value="Thioesterase"/>
</dbReference>
<dbReference type="OrthoDB" id="4169718at2"/>
<evidence type="ECO:0000256" key="1">
    <source>
        <dbReference type="ARBA" id="ARBA00007169"/>
    </source>
</evidence>
<dbReference type="SUPFAM" id="SSF53474">
    <property type="entry name" value="alpha/beta-Hydrolases"/>
    <property type="match status" value="1"/>
</dbReference>